<evidence type="ECO:0000313" key="5">
    <source>
        <dbReference type="Proteomes" id="UP000815325"/>
    </source>
</evidence>
<keyword evidence="3" id="KW-0812">Transmembrane</keyword>
<gene>
    <name evidence="4" type="ORF">DUNSADRAFT_18665</name>
</gene>
<dbReference type="Pfam" id="PF01554">
    <property type="entry name" value="MatE"/>
    <property type="match status" value="1"/>
</dbReference>
<evidence type="ECO:0000256" key="1">
    <source>
        <dbReference type="ARBA" id="ARBA00010199"/>
    </source>
</evidence>
<protein>
    <submittedName>
        <fullName evidence="4">Mate-domain-containing protein</fullName>
    </submittedName>
</protein>
<keyword evidence="5" id="KW-1185">Reference proteome</keyword>
<feature type="transmembrane region" description="Helical" evidence="3">
    <location>
        <begin position="34"/>
        <end position="55"/>
    </location>
</feature>
<comment type="similarity">
    <text evidence="1">Belongs to the multi antimicrobial extrusion (MATE) (TC 2.A.66.1) family.</text>
</comment>
<dbReference type="PANTHER" id="PTHR11206">
    <property type="entry name" value="MULTIDRUG RESISTANCE PROTEIN"/>
    <property type="match status" value="1"/>
</dbReference>
<keyword evidence="3" id="KW-0472">Membrane</keyword>
<feature type="transmembrane region" description="Helical" evidence="3">
    <location>
        <begin position="138"/>
        <end position="159"/>
    </location>
</feature>
<dbReference type="EMBL" id="MU069533">
    <property type="protein sequence ID" value="KAF5839787.1"/>
    <property type="molecule type" value="Genomic_DNA"/>
</dbReference>
<keyword evidence="3" id="KW-1133">Transmembrane helix</keyword>
<reference evidence="4" key="1">
    <citation type="submission" date="2017-08" db="EMBL/GenBank/DDBJ databases">
        <authorList>
            <person name="Polle J.E."/>
            <person name="Barry K."/>
            <person name="Cushman J."/>
            <person name="Schmutz J."/>
            <person name="Tran D."/>
            <person name="Hathwaick L.T."/>
            <person name="Yim W.C."/>
            <person name="Jenkins J."/>
            <person name="Mckie-Krisberg Z.M."/>
            <person name="Prochnik S."/>
            <person name="Lindquist E."/>
            <person name="Dockter R.B."/>
            <person name="Adam C."/>
            <person name="Molina H."/>
            <person name="Bunkerborg J."/>
            <person name="Jin E."/>
            <person name="Buchheim M."/>
            <person name="Magnuson J."/>
        </authorList>
    </citation>
    <scope>NUCLEOTIDE SEQUENCE</scope>
    <source>
        <strain evidence="4">CCAP 19/18</strain>
    </source>
</reference>
<dbReference type="Proteomes" id="UP000815325">
    <property type="component" value="Unassembled WGS sequence"/>
</dbReference>
<evidence type="ECO:0000256" key="2">
    <source>
        <dbReference type="SAM" id="MobiDB-lite"/>
    </source>
</evidence>
<sequence>MHLQVACPLAVGIAASIRVGNLLGAGQPSGARMFAWMCVAAVATFVAMNACIIVLTRHVIGRAFSEDEEVIKIMAMIAPIAALHQMSDGLMGSAQGVLRGCGRQSLLMFYNLGGFWGCGVLLGSTLCFKFDMGVLGLWIGIASGTTATAILNVTTLVFMDWNKESRRAQDTLIHAAGEPGQEGTVNDEELQSLVSPEGQGHRQA</sequence>
<dbReference type="InterPro" id="IPR002528">
    <property type="entry name" value="MATE_fam"/>
</dbReference>
<feature type="region of interest" description="Disordered" evidence="2">
    <location>
        <begin position="176"/>
        <end position="204"/>
    </location>
</feature>
<accession>A0ABQ7GYV3</accession>
<evidence type="ECO:0000313" key="4">
    <source>
        <dbReference type="EMBL" id="KAF5839787.1"/>
    </source>
</evidence>
<evidence type="ECO:0000256" key="3">
    <source>
        <dbReference type="SAM" id="Phobius"/>
    </source>
</evidence>
<name>A0ABQ7GYV3_DUNSA</name>
<proteinExistence type="inferred from homology"/>
<feature type="transmembrane region" description="Helical" evidence="3">
    <location>
        <begin position="107"/>
        <end position="126"/>
    </location>
</feature>
<organism evidence="4 5">
    <name type="scientific">Dunaliella salina</name>
    <name type="common">Green alga</name>
    <name type="synonym">Protococcus salinus</name>
    <dbReference type="NCBI Taxonomy" id="3046"/>
    <lineage>
        <taxon>Eukaryota</taxon>
        <taxon>Viridiplantae</taxon>
        <taxon>Chlorophyta</taxon>
        <taxon>core chlorophytes</taxon>
        <taxon>Chlorophyceae</taxon>
        <taxon>CS clade</taxon>
        <taxon>Chlamydomonadales</taxon>
        <taxon>Dunaliellaceae</taxon>
        <taxon>Dunaliella</taxon>
    </lineage>
</organism>
<comment type="caution">
    <text evidence="4">The sequence shown here is derived from an EMBL/GenBank/DDBJ whole genome shotgun (WGS) entry which is preliminary data.</text>
</comment>